<dbReference type="GO" id="GO:0006886">
    <property type="term" value="P:intracellular protein transport"/>
    <property type="evidence" value="ECO:0007669"/>
    <property type="project" value="InterPro"/>
</dbReference>
<evidence type="ECO:0000256" key="1">
    <source>
        <dbReference type="ARBA" id="ARBA00007991"/>
    </source>
</evidence>
<reference evidence="6 7" key="1">
    <citation type="submission" date="2015-09" db="EMBL/GenBank/DDBJ databases">
        <title>Host preference determinants of Valsa canker pathogens revealed by comparative genomics.</title>
        <authorList>
            <person name="Yin Z."/>
            <person name="Huang L."/>
        </authorList>
    </citation>
    <scope>NUCLEOTIDE SEQUENCE [LARGE SCALE GENOMIC DNA]</scope>
    <source>
        <strain evidence="6 7">YSFL</strain>
    </source>
</reference>
<dbReference type="SUPFAM" id="SSF50129">
    <property type="entry name" value="GroES-like"/>
    <property type="match status" value="1"/>
</dbReference>
<dbReference type="GO" id="GO:0000428">
    <property type="term" value="C:DNA-directed RNA polymerase complex"/>
    <property type="evidence" value="ECO:0007669"/>
    <property type="project" value="UniProtKB-KW"/>
</dbReference>
<evidence type="ECO:0000313" key="7">
    <source>
        <dbReference type="Proteomes" id="UP000284375"/>
    </source>
</evidence>
<dbReference type="InterPro" id="IPR011032">
    <property type="entry name" value="GroES-like_sf"/>
</dbReference>
<dbReference type="GO" id="GO:0016491">
    <property type="term" value="F:oxidoreductase activity"/>
    <property type="evidence" value="ECO:0007669"/>
    <property type="project" value="InterPro"/>
</dbReference>
<dbReference type="SMART" id="SM00913">
    <property type="entry name" value="IBN_N"/>
    <property type="match status" value="1"/>
</dbReference>
<dbReference type="GO" id="GO:0005739">
    <property type="term" value="C:mitochondrion"/>
    <property type="evidence" value="ECO:0007669"/>
    <property type="project" value="TreeGrafter"/>
</dbReference>
<dbReference type="OrthoDB" id="361693at2759"/>
<sequence length="1823" mass="201934">MSADMGSDHEEKPLKKSKRKHRNEGEAADKKVVEETPMATESAKKKKDKKKDKKRKERSEEVEDGGEDVEPAVSPEKKHKKHKSEDKKEKKHKQPKSPSLPERPKSSTTGTSQAAAPKEDREFPFFTQTFSQRVPVWPASFDEPLTKTAREYLDPMLNRYSPKFRGVLLEYKNVNLSHRPQRADPRDPPTDDTPVLLQAVECYAPPFAWLTADLHLFVPSRGAWMEGEINLQSEGHIGVVCFGKFNASISRRSLPKGWTWVDQPDEEDEVAEEVEEEQEQEDPFTENGGGDNEDGNKAEDTHQVRSSGHWVDENGDRVGGKVHFRIKNFSSGSSGDFTYLSLQGTMLDDEAERKAVAEEREAEKARRARQNASGLLYPTMRLPEFSMTKLKDDLKLDDLKVTDLPDPVPKPNEYLIRVEAAATNFFDILQVQGKYQNQPPFPWVAGMEFAGTVLATPSGSPSAPKYPVGARVFGASQGAYATRACATEGFLRPQPRGWTAAEAAGLFVTAPTSYGALVVRAGVRAGDWVLVHAAAGGVGLAAVQVAKAFGATVVATAGTARKLEVARQFGADHVVDYRDEKWPEAVKKLTPGGRGVDIVYDPVGMVDKSTKCTAWNGRILVIGFAAGNIEKVAMNKVLLKNISLVGIHWGMYSKMEPRTEVTVWQDILKLIEEGKFRGTEFTDKTFVGLESVPAALKALGSRETWGKVVVKIPQDGQAKLTSGEPLHPPTQAHQTRPSIRLVAFPAASLTPDIIFPFKTPSFHVAAPLTDNPSNLDKMSFAIEVPGEANPLSLQELCKALEAATSMDNSQRQAAGKQLSSWEVQQGYFPSLQSVFLDKSIPREIRFLAIIQIKNGIDKYWRQSAQNAISPNDKAAIRSRLYQGTIGEEDKAFALHNALATAKVIRIDYPDAWPDALPGLIDLLRAYKNGDQSYLGGALVILLRIVKELGTARLRKSQTALQSITPELVYLLGEIYTERTSLWTEWLASGRGDEDDADLAMQNSLFAAKILRRLLILGYDNPAKDKVVVEFWSVTQNHFGQFLGYVSHDSAVPAPYQDVVGRHLLQFTKLHVEMSEAHPASFPLLPNSIPLVLAYWDLVAKFAEVFDKSGGLRQTTTADGPASKSKVEGPLLEKLALKGLMLVKSCVAIVWRPVQTFKYLSKDFIEQKDRAVQIIKSELLQDELVMQIVNVIITKLLIFRQADLEAWEADPEDFEATEQYLGDAWQFAVRPCAERVFLDLLVHYKELLTPPLLSYFHQATSADSDVITKEAIYTAMGAAAPNISESFDFDNFLSTTLVQDAQFTGPLAKVLRRRIAILVSIWVPVKIADTSRPLIFEIYRHLLNDKDEINDEVVRLTAARQLKEVADDFGFPGEIFATYAPDILPQIINLLQDVVVEDTKQALFETLRVCIQRMEEHVLPFADPIMAALPALWEAAGEAYMIKAAIIAVLGSLVNSIGAESQRYQQSMLPIIAQCMQDPFNPENESFLEDIVDLWRSLITQSMPPLSAEMISLQPLVLPLVDNEPQLAEAAYDILKAYVILAPEAVLSDNHRRVTLQTLASPLQSSGHGRNANVMTSYRTIELMFLAASELGGSNGVSFIIQDLLEIGLLPLMLQRIHEDWEHSQLTGPNAAKKEALEWSHKLAYFSVLARIALTDPTLLVNVISTVGGDMTQVWPWLSAQWFGAFDSMADAERQKLSCLALTRLCELAQPVQDLCSARLQDYFAMWTSVVLECHDGDALGEDGLVWDAPPLSAEATPLENGEAAAAARDPVHAVRTYPFVRERLQGLAQRAGGEAAFRENWVVNVDQDVLVAFERLAGGPAPR</sequence>
<feature type="compositionally biased region" description="Acidic residues" evidence="4">
    <location>
        <begin position="60"/>
        <end position="70"/>
    </location>
</feature>
<dbReference type="Gene3D" id="2.40.50.1060">
    <property type="match status" value="1"/>
</dbReference>
<feature type="compositionally biased region" description="Basic and acidic residues" evidence="4">
    <location>
        <begin position="294"/>
        <end position="303"/>
    </location>
</feature>
<dbReference type="InterPro" id="IPR041178">
    <property type="entry name" value="RPA43_OB"/>
</dbReference>
<dbReference type="InterPro" id="IPR001494">
    <property type="entry name" value="Importin-beta_N"/>
</dbReference>
<feature type="domain" description="Importin N-terminal" evidence="5">
    <location>
        <begin position="814"/>
        <end position="886"/>
    </location>
</feature>
<dbReference type="InterPro" id="IPR016024">
    <property type="entry name" value="ARM-type_fold"/>
</dbReference>
<dbReference type="SUPFAM" id="SSF51735">
    <property type="entry name" value="NAD(P)-binding Rossmann-fold domains"/>
    <property type="match status" value="1"/>
</dbReference>
<feature type="compositionally biased region" description="Basic and acidic residues" evidence="4">
    <location>
        <begin position="23"/>
        <end position="34"/>
    </location>
</feature>
<feature type="region of interest" description="Disordered" evidence="4">
    <location>
        <begin position="1"/>
        <end position="120"/>
    </location>
</feature>
<dbReference type="GO" id="GO:0031267">
    <property type="term" value="F:small GTPase binding"/>
    <property type="evidence" value="ECO:0007669"/>
    <property type="project" value="InterPro"/>
</dbReference>
<evidence type="ECO:0000259" key="5">
    <source>
        <dbReference type="PROSITE" id="PS50166"/>
    </source>
</evidence>
<dbReference type="CDD" id="cd08241">
    <property type="entry name" value="QOR1"/>
    <property type="match status" value="1"/>
</dbReference>
<dbReference type="EMBL" id="LJZO01000033">
    <property type="protein sequence ID" value="ROV93342.1"/>
    <property type="molecule type" value="Genomic_DNA"/>
</dbReference>
<gene>
    <name evidence="6" type="ORF">VSDG_06886</name>
</gene>
<comment type="caution">
    <text evidence="6">The sequence shown here is derived from an EMBL/GenBank/DDBJ whole genome shotgun (WGS) entry which is preliminary data.</text>
</comment>
<dbReference type="Pfam" id="PF25758">
    <property type="entry name" value="TPR_IPO11"/>
    <property type="match status" value="1"/>
</dbReference>
<dbReference type="Gene3D" id="3.40.50.720">
    <property type="entry name" value="NAD(P)-binding Rossmann-like Domain"/>
    <property type="match status" value="1"/>
</dbReference>
<dbReference type="Gene3D" id="3.30.1490.120">
    <property type="entry name" value="RNA polymerase Rpb7-like, N-terminal domain"/>
    <property type="match status" value="1"/>
</dbReference>
<keyword evidence="7" id="KW-1185">Reference proteome</keyword>
<dbReference type="Proteomes" id="UP000284375">
    <property type="component" value="Unassembled WGS sequence"/>
</dbReference>
<dbReference type="Pfam" id="PF17875">
    <property type="entry name" value="RPA43_OB"/>
    <property type="match status" value="1"/>
</dbReference>
<dbReference type="PANTHER" id="PTHR43677:SF4">
    <property type="entry name" value="QUINONE OXIDOREDUCTASE-LIKE PROTEIN 2"/>
    <property type="match status" value="1"/>
</dbReference>
<keyword evidence="3" id="KW-0804">Transcription</keyword>
<feature type="region of interest" description="Disordered" evidence="4">
    <location>
        <begin position="258"/>
        <end position="312"/>
    </location>
</feature>
<feature type="compositionally biased region" description="Basic and acidic residues" evidence="4">
    <location>
        <begin position="1"/>
        <end position="14"/>
    </location>
</feature>
<dbReference type="SUPFAM" id="SSF48371">
    <property type="entry name" value="ARM repeat"/>
    <property type="match status" value="1"/>
</dbReference>
<dbReference type="Gene3D" id="1.25.10.10">
    <property type="entry name" value="Leucine-rich Repeat Variant"/>
    <property type="match status" value="1"/>
</dbReference>
<proteinExistence type="inferred from homology"/>
<dbReference type="InterPro" id="IPR020843">
    <property type="entry name" value="ER"/>
</dbReference>
<dbReference type="PANTHER" id="PTHR43677">
    <property type="entry name" value="SHORT-CHAIN DEHYDROGENASE/REDUCTASE"/>
    <property type="match status" value="1"/>
</dbReference>
<dbReference type="SMART" id="SM00829">
    <property type="entry name" value="PKS_ER"/>
    <property type="match status" value="1"/>
</dbReference>
<dbReference type="STRING" id="252740.A0A423VQL2"/>
<dbReference type="PROSITE" id="PS01162">
    <property type="entry name" value="QOR_ZETA_CRYSTAL"/>
    <property type="match status" value="1"/>
</dbReference>
<evidence type="ECO:0000313" key="6">
    <source>
        <dbReference type="EMBL" id="ROV93342.1"/>
    </source>
</evidence>
<dbReference type="InterPro" id="IPR013154">
    <property type="entry name" value="ADH-like_N"/>
</dbReference>
<dbReference type="Pfam" id="PF00107">
    <property type="entry name" value="ADH_zinc_N"/>
    <property type="match status" value="1"/>
</dbReference>
<dbReference type="InterPro" id="IPR036291">
    <property type="entry name" value="NAD(P)-bd_dom_sf"/>
</dbReference>
<feature type="compositionally biased region" description="Basic residues" evidence="4">
    <location>
        <begin position="44"/>
        <end position="56"/>
    </location>
</feature>
<feature type="compositionally biased region" description="Acidic residues" evidence="4">
    <location>
        <begin position="263"/>
        <end position="284"/>
    </location>
</feature>
<dbReference type="InterPro" id="IPR002364">
    <property type="entry name" value="Quin_OxRdtase/zeta-crystal_CS"/>
</dbReference>
<dbReference type="InterPro" id="IPR051397">
    <property type="entry name" value="Zn-ADH-like_protein"/>
</dbReference>
<dbReference type="PROSITE" id="PS50166">
    <property type="entry name" value="IMPORTIN_B_NT"/>
    <property type="match status" value="1"/>
</dbReference>
<keyword evidence="2" id="KW-0240">DNA-directed RNA polymerase</keyword>
<dbReference type="InterPro" id="IPR036898">
    <property type="entry name" value="RNA_pol_Rpb7-like_N_sf"/>
</dbReference>
<organism evidence="6 7">
    <name type="scientific">Cytospora chrysosperma</name>
    <name type="common">Cytospora canker fungus</name>
    <name type="synonym">Sphaeria chrysosperma</name>
    <dbReference type="NCBI Taxonomy" id="252740"/>
    <lineage>
        <taxon>Eukaryota</taxon>
        <taxon>Fungi</taxon>
        <taxon>Dikarya</taxon>
        <taxon>Ascomycota</taxon>
        <taxon>Pezizomycotina</taxon>
        <taxon>Sordariomycetes</taxon>
        <taxon>Sordariomycetidae</taxon>
        <taxon>Diaporthales</taxon>
        <taxon>Cytosporaceae</taxon>
        <taxon>Cytospora</taxon>
    </lineage>
</organism>
<dbReference type="GO" id="GO:0008270">
    <property type="term" value="F:zinc ion binding"/>
    <property type="evidence" value="ECO:0007669"/>
    <property type="project" value="InterPro"/>
</dbReference>
<dbReference type="Pfam" id="PF03810">
    <property type="entry name" value="IBN_N"/>
    <property type="match status" value="1"/>
</dbReference>
<dbReference type="Gene3D" id="3.90.180.10">
    <property type="entry name" value="Medium-chain alcohol dehydrogenases, catalytic domain"/>
    <property type="match status" value="1"/>
</dbReference>
<dbReference type="InterPro" id="IPR011989">
    <property type="entry name" value="ARM-like"/>
</dbReference>
<name>A0A423VQL2_CYTCH</name>
<dbReference type="FunFam" id="1.25.10.10:FF:000362">
    <property type="entry name" value="Importin 11, putative"/>
    <property type="match status" value="1"/>
</dbReference>
<evidence type="ECO:0000256" key="3">
    <source>
        <dbReference type="ARBA" id="ARBA00023163"/>
    </source>
</evidence>
<accession>A0A423VQL2</accession>
<dbReference type="InterPro" id="IPR013149">
    <property type="entry name" value="ADH-like_C"/>
</dbReference>
<protein>
    <recommendedName>
        <fullName evidence="5">Importin N-terminal domain-containing protein</fullName>
    </recommendedName>
</protein>
<evidence type="ECO:0000256" key="2">
    <source>
        <dbReference type="ARBA" id="ARBA00022478"/>
    </source>
</evidence>
<dbReference type="InterPro" id="IPR058669">
    <property type="entry name" value="TPR_IPO7/11-like"/>
</dbReference>
<comment type="similarity">
    <text evidence="1">Belongs to the importin beta family.</text>
</comment>
<evidence type="ECO:0000256" key="4">
    <source>
        <dbReference type="SAM" id="MobiDB-lite"/>
    </source>
</evidence>
<dbReference type="Pfam" id="PF08240">
    <property type="entry name" value="ADH_N"/>
    <property type="match status" value="1"/>
</dbReference>
<dbReference type="GO" id="GO:0005634">
    <property type="term" value="C:nucleus"/>
    <property type="evidence" value="ECO:0007669"/>
    <property type="project" value="UniProtKB-ARBA"/>
</dbReference>